<feature type="compositionally biased region" description="Low complexity" evidence="1">
    <location>
        <begin position="280"/>
        <end position="294"/>
    </location>
</feature>
<dbReference type="PANTHER" id="PTHR10677:SF25">
    <property type="entry name" value="UBIQUITIN-LIKE PROTEIN 7"/>
    <property type="match status" value="1"/>
</dbReference>
<dbReference type="SUPFAM" id="SSF46934">
    <property type="entry name" value="UBA-like"/>
    <property type="match status" value="1"/>
</dbReference>
<protein>
    <recommendedName>
        <fullName evidence="2">UBA domain-containing protein</fullName>
    </recommendedName>
</protein>
<feature type="region of interest" description="Disordered" evidence="1">
    <location>
        <begin position="234"/>
        <end position="263"/>
    </location>
</feature>
<comment type="caution">
    <text evidence="3">The sequence shown here is derived from an EMBL/GenBank/DDBJ whole genome shotgun (WGS) entry which is preliminary data.</text>
</comment>
<feature type="non-terminal residue" evidence="3">
    <location>
        <position position="1"/>
    </location>
</feature>
<dbReference type="AlphaFoldDB" id="A0AA88IBR3"/>
<dbReference type="InterPro" id="IPR015940">
    <property type="entry name" value="UBA"/>
</dbReference>
<sequence length="388" mass="43066">FFRRKRRKILRMVTLEINHRHLDNVYFVKDSICLEIEDWNLRVIETKAKELAERAGLEHLLNELELVLIHHGKILKKDDDIKPIKPGSTIHILLKPVKEPEIPRILNRAEIGQLVFAIRTAVLGSKFRSGLQKIGAPENIERLFAATPGLREDPIALAFLHDHELLFQFSNPEVAKKIAEKCPALADAATQIAGGSLMPNEGASNFLDPEMLMSLRETQRDDDDTDEDEMMLDTEMNIRPSNTSRQRSITPGPRGPPEQGGITPSYLAAALWSARNQPNSQPSTSQGTSRSSSSVALAPPVVTPEMMQDAIRAAFSGSQTRTPSPVRRPAENSGGRTPVATLRERYRQELSQMQELGLFNEELVLRALDATSGDVTAAANLIFAGMMD</sequence>
<evidence type="ECO:0000256" key="1">
    <source>
        <dbReference type="SAM" id="MobiDB-lite"/>
    </source>
</evidence>
<dbReference type="GO" id="GO:0031593">
    <property type="term" value="F:polyubiquitin modification-dependent protein binding"/>
    <property type="evidence" value="ECO:0007669"/>
    <property type="project" value="TreeGrafter"/>
</dbReference>
<dbReference type="InterPro" id="IPR047878">
    <property type="entry name" value="UBL7_UBA"/>
</dbReference>
<dbReference type="PANTHER" id="PTHR10677">
    <property type="entry name" value="UBIQUILIN"/>
    <property type="match status" value="1"/>
</dbReference>
<dbReference type="InterPro" id="IPR009060">
    <property type="entry name" value="UBA-like_sf"/>
</dbReference>
<feature type="compositionally biased region" description="Polar residues" evidence="1">
    <location>
        <begin position="239"/>
        <end position="249"/>
    </location>
</feature>
<dbReference type="InterPro" id="IPR015496">
    <property type="entry name" value="Ubiquilin"/>
</dbReference>
<dbReference type="GO" id="GO:0006511">
    <property type="term" value="P:ubiquitin-dependent protein catabolic process"/>
    <property type="evidence" value="ECO:0007669"/>
    <property type="project" value="TreeGrafter"/>
</dbReference>
<feature type="region of interest" description="Disordered" evidence="1">
    <location>
        <begin position="315"/>
        <end position="340"/>
    </location>
</feature>
<dbReference type="Proteomes" id="UP001187531">
    <property type="component" value="Unassembled WGS sequence"/>
</dbReference>
<evidence type="ECO:0000259" key="2">
    <source>
        <dbReference type="PROSITE" id="PS50030"/>
    </source>
</evidence>
<feature type="domain" description="UBA" evidence="2">
    <location>
        <begin position="341"/>
        <end position="385"/>
    </location>
</feature>
<name>A0AA88IBR3_ARTSF</name>
<evidence type="ECO:0000313" key="3">
    <source>
        <dbReference type="EMBL" id="KAK2718352.1"/>
    </source>
</evidence>
<dbReference type="PROSITE" id="PS50030">
    <property type="entry name" value="UBA"/>
    <property type="match status" value="1"/>
</dbReference>
<accession>A0AA88IBR3</accession>
<gene>
    <name evidence="3" type="ORF">QYM36_005607</name>
</gene>
<dbReference type="GO" id="GO:0005829">
    <property type="term" value="C:cytosol"/>
    <property type="evidence" value="ECO:0007669"/>
    <property type="project" value="TreeGrafter"/>
</dbReference>
<dbReference type="Gene3D" id="1.10.8.10">
    <property type="entry name" value="DNA helicase RuvA subunit, C-terminal domain"/>
    <property type="match status" value="1"/>
</dbReference>
<keyword evidence="4" id="KW-1185">Reference proteome</keyword>
<dbReference type="CDD" id="cd14326">
    <property type="entry name" value="UBA_UBL7"/>
    <property type="match status" value="1"/>
</dbReference>
<organism evidence="3 4">
    <name type="scientific">Artemia franciscana</name>
    <name type="common">Brine shrimp</name>
    <name type="synonym">Artemia sanfranciscana</name>
    <dbReference type="NCBI Taxonomy" id="6661"/>
    <lineage>
        <taxon>Eukaryota</taxon>
        <taxon>Metazoa</taxon>
        <taxon>Ecdysozoa</taxon>
        <taxon>Arthropoda</taxon>
        <taxon>Crustacea</taxon>
        <taxon>Branchiopoda</taxon>
        <taxon>Anostraca</taxon>
        <taxon>Artemiidae</taxon>
        <taxon>Artemia</taxon>
    </lineage>
</organism>
<dbReference type="EMBL" id="JAVRJZ010000009">
    <property type="protein sequence ID" value="KAK2718352.1"/>
    <property type="molecule type" value="Genomic_DNA"/>
</dbReference>
<feature type="region of interest" description="Disordered" evidence="1">
    <location>
        <begin position="275"/>
        <end position="296"/>
    </location>
</feature>
<evidence type="ECO:0000313" key="4">
    <source>
        <dbReference type="Proteomes" id="UP001187531"/>
    </source>
</evidence>
<reference evidence="3" key="1">
    <citation type="submission" date="2023-07" db="EMBL/GenBank/DDBJ databases">
        <title>Chromosome-level genome assembly of Artemia franciscana.</title>
        <authorList>
            <person name="Jo E."/>
        </authorList>
    </citation>
    <scope>NUCLEOTIDE SEQUENCE</scope>
    <source>
        <tissue evidence="3">Whole body</tissue>
    </source>
</reference>
<proteinExistence type="predicted"/>